<dbReference type="CDD" id="cd24012">
    <property type="entry name" value="ASKHA_NBD_KDGal-kinase"/>
    <property type="match status" value="1"/>
</dbReference>
<dbReference type="InterPro" id="IPR007729">
    <property type="entry name" value="DGOK"/>
</dbReference>
<evidence type="ECO:0000313" key="1">
    <source>
        <dbReference type="EMBL" id="MBO1079263.1"/>
    </source>
</evidence>
<accession>A0ABS3KRP5</accession>
<dbReference type="InterPro" id="IPR042257">
    <property type="entry name" value="DGOK_C"/>
</dbReference>
<name>A0ABS3KRP5_9PROT</name>
<sequence>MIGIDWGTSSFRAWRIEADGSIADRISAPRGILTVEPGAFPTVLDEMIGPWLRAGEDLVLVCGMAGSRQGWKEAAYLPCPADARALAGALTPVDFPTARVLLVPGLSCRDENGVPEVMRGEETKILGLLDRLPAGRSLVLSPGSHSKWATVEDGTVLRFVTQFTGEAFATLSGNTILARTLDRGAPEDAAAFEDGLARARQPGGLLHHLFGQRARFLFGELTEAASASYLSGMLLGHEVAATLPEGTTQVVLVGDGAAMGRYARALRHFGVSTTEVTEDAAAAGLFRIAASLGAAA</sequence>
<reference evidence="1 2" key="1">
    <citation type="submission" date="2020-09" db="EMBL/GenBank/DDBJ databases">
        <title>Roseomonas.</title>
        <authorList>
            <person name="Zhu W."/>
        </authorList>
    </citation>
    <scope>NUCLEOTIDE SEQUENCE [LARGE SCALE GENOMIC DNA]</scope>
    <source>
        <strain evidence="1 2">573</strain>
    </source>
</reference>
<protein>
    <submittedName>
        <fullName evidence="1">2-dehydro-3-deoxygalactonokinase</fullName>
    </submittedName>
</protein>
<proteinExistence type="predicted"/>
<dbReference type="Gene3D" id="3.30.420.310">
    <property type="entry name" value="2-keto-3-deoxy-galactonokinase, C-terminal domain"/>
    <property type="match status" value="1"/>
</dbReference>
<organism evidence="1 2">
    <name type="scientific">Roseomonas haemaphysalidis</name>
    <dbReference type="NCBI Taxonomy" id="2768162"/>
    <lineage>
        <taxon>Bacteria</taxon>
        <taxon>Pseudomonadati</taxon>
        <taxon>Pseudomonadota</taxon>
        <taxon>Alphaproteobacteria</taxon>
        <taxon>Acetobacterales</taxon>
        <taxon>Roseomonadaceae</taxon>
        <taxon>Roseomonas</taxon>
    </lineage>
</organism>
<gene>
    <name evidence="1" type="ORF">IAI61_09490</name>
</gene>
<dbReference type="Proteomes" id="UP001518989">
    <property type="component" value="Unassembled WGS sequence"/>
</dbReference>
<dbReference type="Gene3D" id="3.30.420.300">
    <property type="entry name" value="2-keto-3-deoxy-galactonokinase, substrate binding domain"/>
    <property type="match status" value="1"/>
</dbReference>
<dbReference type="InterPro" id="IPR042258">
    <property type="entry name" value="DGOK_N"/>
</dbReference>
<dbReference type="InterPro" id="IPR043129">
    <property type="entry name" value="ATPase_NBD"/>
</dbReference>
<comment type="caution">
    <text evidence="1">The sequence shown here is derived from an EMBL/GenBank/DDBJ whole genome shotgun (WGS) entry which is preliminary data.</text>
</comment>
<keyword evidence="2" id="KW-1185">Reference proteome</keyword>
<dbReference type="EMBL" id="JACTNG010000004">
    <property type="protein sequence ID" value="MBO1079263.1"/>
    <property type="molecule type" value="Genomic_DNA"/>
</dbReference>
<dbReference type="RefSeq" id="WP_207416801.1">
    <property type="nucleotide sequence ID" value="NZ_CP061177.1"/>
</dbReference>
<dbReference type="SUPFAM" id="SSF53067">
    <property type="entry name" value="Actin-like ATPase domain"/>
    <property type="match status" value="1"/>
</dbReference>
<evidence type="ECO:0000313" key="2">
    <source>
        <dbReference type="Proteomes" id="UP001518989"/>
    </source>
</evidence>
<dbReference type="Pfam" id="PF05035">
    <property type="entry name" value="DGOK"/>
    <property type="match status" value="1"/>
</dbReference>